<organism evidence="2 3">
    <name type="scientific">Hydrogenivirga caldilitoris</name>
    <dbReference type="NCBI Taxonomy" id="246264"/>
    <lineage>
        <taxon>Bacteria</taxon>
        <taxon>Pseudomonadati</taxon>
        <taxon>Aquificota</taxon>
        <taxon>Aquificia</taxon>
        <taxon>Aquificales</taxon>
        <taxon>Aquificaceae</taxon>
        <taxon>Hydrogenivirga</taxon>
    </lineage>
</organism>
<feature type="region of interest" description="Disordered" evidence="1">
    <location>
        <begin position="1"/>
        <end position="23"/>
    </location>
</feature>
<gene>
    <name evidence="2" type="ORF">BCF55_0763</name>
</gene>
<comment type="caution">
    <text evidence="2">The sequence shown here is derived from an EMBL/GenBank/DDBJ whole genome shotgun (WGS) entry which is preliminary data.</text>
</comment>
<evidence type="ECO:0000256" key="1">
    <source>
        <dbReference type="SAM" id="MobiDB-lite"/>
    </source>
</evidence>
<reference evidence="2 3" key="1">
    <citation type="submission" date="2018-10" db="EMBL/GenBank/DDBJ databases">
        <title>Genomic Encyclopedia of Archaeal and Bacterial Type Strains, Phase II (KMG-II): from individual species to whole genera.</title>
        <authorList>
            <person name="Goeker M."/>
        </authorList>
    </citation>
    <scope>NUCLEOTIDE SEQUENCE [LARGE SCALE GENOMIC DNA]</scope>
    <source>
        <strain evidence="2 3">DSM 16510</strain>
    </source>
</reference>
<dbReference type="AlphaFoldDB" id="A0A497XNP3"/>
<accession>A0A497XNP3</accession>
<dbReference type="OrthoDB" id="14441at2"/>
<evidence type="ECO:0000313" key="2">
    <source>
        <dbReference type="EMBL" id="RLJ70488.1"/>
    </source>
</evidence>
<name>A0A497XNP3_9AQUI</name>
<dbReference type="Proteomes" id="UP000267841">
    <property type="component" value="Unassembled WGS sequence"/>
</dbReference>
<proteinExistence type="predicted"/>
<dbReference type="RefSeq" id="WP_121010203.1">
    <property type="nucleotide sequence ID" value="NZ_RCCJ01000001.1"/>
</dbReference>
<feature type="compositionally biased region" description="Basic and acidic residues" evidence="1">
    <location>
        <begin position="13"/>
        <end position="23"/>
    </location>
</feature>
<dbReference type="EMBL" id="RCCJ01000001">
    <property type="protein sequence ID" value="RLJ70488.1"/>
    <property type="molecule type" value="Genomic_DNA"/>
</dbReference>
<sequence length="147" mass="17197">MGKIVQFPSQDGDNERKGEGKELKTERLSQEEFMALLEPFRDGLRRLYPTQVKDILGIAGFGKRYGNEVLIMGLLLWESLKQSQPIMSTFLAVFIKDRLEKVSFLEAKNNYWDWKLMLETYQSRFNTKEMFEELQNLREQVLGGNPP</sequence>
<protein>
    <submittedName>
        <fullName evidence="2">Uncharacterized protein</fullName>
    </submittedName>
</protein>
<keyword evidence="3" id="KW-1185">Reference proteome</keyword>
<evidence type="ECO:0000313" key="3">
    <source>
        <dbReference type="Proteomes" id="UP000267841"/>
    </source>
</evidence>